<keyword evidence="2" id="KW-1185">Reference proteome</keyword>
<dbReference type="PROSITE" id="PS51257">
    <property type="entry name" value="PROKAR_LIPOPROTEIN"/>
    <property type="match status" value="1"/>
</dbReference>
<reference evidence="2" key="1">
    <citation type="submission" date="2023-07" db="EMBL/GenBank/DDBJ databases">
        <title>Thauera sp. CAU 1555 isolated from sand of Yaerae Beach.</title>
        <authorList>
            <person name="Kim W."/>
        </authorList>
    </citation>
    <scope>NUCLEOTIDE SEQUENCE [LARGE SCALE GENOMIC DNA]</scope>
    <source>
        <strain evidence="2">CAU 1555</strain>
    </source>
</reference>
<sequence>MTTRQMETYFNPARARRAVTPCLLALLTAACGSAYEPRKDEIECALPDGSSFILRSTYLGLKPVHRHPTNIWIGGARSVSRSGFATYYQPVKGGNELPAAGGHSWGLILSKQNDLDYISRLCALHGMVNGVPYKLAYRYMPRTADTFQDINLQDELFRAVILGQAVDQSQFKNIEDSGLRFDRKTIPWSIDTIIWRPDLLAAETPLVAKTAPDPAPIVGAYRIESHDGGQTWGNPHLTFEPEVFELGKPAAEQCFVARLVRIDIEGTVRNFEASFPDCPVAFALPERRQ</sequence>
<organism evidence="1 2">
    <name type="scientific">Thauera sedimentorum</name>
    <dbReference type="NCBI Taxonomy" id="2767595"/>
    <lineage>
        <taxon>Bacteria</taxon>
        <taxon>Pseudomonadati</taxon>
        <taxon>Pseudomonadota</taxon>
        <taxon>Betaproteobacteria</taxon>
        <taxon>Rhodocyclales</taxon>
        <taxon>Zoogloeaceae</taxon>
        <taxon>Thauera</taxon>
    </lineage>
</organism>
<gene>
    <name evidence="1" type="ORF">IFO67_02145</name>
</gene>
<proteinExistence type="predicted"/>
<evidence type="ECO:0000313" key="1">
    <source>
        <dbReference type="EMBL" id="MBD8501673.1"/>
    </source>
</evidence>
<accession>A0ABR9B5M0</accession>
<dbReference type="EMBL" id="JACYTO010000001">
    <property type="protein sequence ID" value="MBD8501673.1"/>
    <property type="molecule type" value="Genomic_DNA"/>
</dbReference>
<protein>
    <recommendedName>
        <fullName evidence="3">DUF3108 domain-containing protein</fullName>
    </recommendedName>
</protein>
<name>A0ABR9B5M0_9RHOO</name>
<evidence type="ECO:0000313" key="2">
    <source>
        <dbReference type="Proteomes" id="UP000603602"/>
    </source>
</evidence>
<dbReference type="Proteomes" id="UP000603602">
    <property type="component" value="Unassembled WGS sequence"/>
</dbReference>
<dbReference type="RefSeq" id="WP_187716512.1">
    <property type="nucleotide sequence ID" value="NZ_JACTAH010000001.1"/>
</dbReference>
<comment type="caution">
    <text evidence="1">The sequence shown here is derived from an EMBL/GenBank/DDBJ whole genome shotgun (WGS) entry which is preliminary data.</text>
</comment>
<evidence type="ECO:0008006" key="3">
    <source>
        <dbReference type="Google" id="ProtNLM"/>
    </source>
</evidence>